<reference evidence="1" key="1">
    <citation type="submission" date="2021-06" db="EMBL/GenBank/DDBJ databases">
        <authorList>
            <person name="Kallberg Y."/>
            <person name="Tangrot J."/>
            <person name="Rosling A."/>
        </authorList>
    </citation>
    <scope>NUCLEOTIDE SEQUENCE</scope>
    <source>
        <strain evidence="1">87-6 pot B 2015</strain>
    </source>
</reference>
<evidence type="ECO:0000313" key="2">
    <source>
        <dbReference type="Proteomes" id="UP000789375"/>
    </source>
</evidence>
<organism evidence="1 2">
    <name type="scientific">Funneliformis mosseae</name>
    <name type="common">Endomycorrhizal fungus</name>
    <name type="synonym">Glomus mosseae</name>
    <dbReference type="NCBI Taxonomy" id="27381"/>
    <lineage>
        <taxon>Eukaryota</taxon>
        <taxon>Fungi</taxon>
        <taxon>Fungi incertae sedis</taxon>
        <taxon>Mucoromycota</taxon>
        <taxon>Glomeromycotina</taxon>
        <taxon>Glomeromycetes</taxon>
        <taxon>Glomerales</taxon>
        <taxon>Glomeraceae</taxon>
        <taxon>Funneliformis</taxon>
    </lineage>
</organism>
<proteinExistence type="predicted"/>
<evidence type="ECO:0000313" key="1">
    <source>
        <dbReference type="EMBL" id="CAG8441675.1"/>
    </source>
</evidence>
<dbReference type="EMBL" id="CAJVPP010000090">
    <property type="protein sequence ID" value="CAG8441675.1"/>
    <property type="molecule type" value="Genomic_DNA"/>
</dbReference>
<accession>A0A9N8V926</accession>
<gene>
    <name evidence="1" type="ORF">FMOSSE_LOCUS863</name>
</gene>
<keyword evidence="2" id="KW-1185">Reference proteome</keyword>
<comment type="caution">
    <text evidence="1">The sequence shown here is derived from an EMBL/GenBank/DDBJ whole genome shotgun (WGS) entry which is preliminary data.</text>
</comment>
<dbReference type="AlphaFoldDB" id="A0A9N8V926"/>
<sequence length="98" mass="11228">MGSRICFLRERPIDIALWLDFELTENRLSYSHVNIREEAKINSPSLSRNEAGHKVGDQILHCYAPGLKFLSILFEYIITGPIVPPNLAMVEKDIARFK</sequence>
<protein>
    <submittedName>
        <fullName evidence="1">13672_t:CDS:1</fullName>
    </submittedName>
</protein>
<name>A0A9N8V926_FUNMO</name>
<dbReference type="Proteomes" id="UP000789375">
    <property type="component" value="Unassembled WGS sequence"/>
</dbReference>